<organism evidence="6 7">
    <name type="scientific">Brevibacterium metallidurans</name>
    <dbReference type="NCBI Taxonomy" id="1482676"/>
    <lineage>
        <taxon>Bacteria</taxon>
        <taxon>Bacillati</taxon>
        <taxon>Actinomycetota</taxon>
        <taxon>Actinomycetes</taxon>
        <taxon>Micrococcales</taxon>
        <taxon>Brevibacteriaceae</taxon>
        <taxon>Brevibacterium</taxon>
    </lineage>
</organism>
<evidence type="ECO:0000259" key="5">
    <source>
        <dbReference type="PROSITE" id="PS50949"/>
    </source>
</evidence>
<dbReference type="PROSITE" id="PS50949">
    <property type="entry name" value="HTH_GNTR"/>
    <property type="match status" value="1"/>
</dbReference>
<evidence type="ECO:0000313" key="7">
    <source>
        <dbReference type="Proteomes" id="UP001498238"/>
    </source>
</evidence>
<dbReference type="CDD" id="cd07377">
    <property type="entry name" value="WHTH_GntR"/>
    <property type="match status" value="1"/>
</dbReference>
<dbReference type="Pfam" id="PF00392">
    <property type="entry name" value="GntR"/>
    <property type="match status" value="1"/>
</dbReference>
<feature type="region of interest" description="Disordered" evidence="4">
    <location>
        <begin position="1"/>
        <end position="20"/>
    </location>
</feature>
<dbReference type="SMART" id="SM00895">
    <property type="entry name" value="FCD"/>
    <property type="match status" value="1"/>
</dbReference>
<name>A0ABP3C700_9MICO</name>
<evidence type="ECO:0000256" key="4">
    <source>
        <dbReference type="SAM" id="MobiDB-lite"/>
    </source>
</evidence>
<dbReference type="InterPro" id="IPR011711">
    <property type="entry name" value="GntR_C"/>
</dbReference>
<dbReference type="Pfam" id="PF07729">
    <property type="entry name" value="FCD"/>
    <property type="match status" value="1"/>
</dbReference>
<dbReference type="Gene3D" id="1.20.120.530">
    <property type="entry name" value="GntR ligand-binding domain-like"/>
    <property type="match status" value="1"/>
</dbReference>
<dbReference type="Proteomes" id="UP001498238">
    <property type="component" value="Unassembled WGS sequence"/>
</dbReference>
<proteinExistence type="predicted"/>
<sequence>MNADRGRIGETAVSAPASNTERRQRVVDEIKRRIIVGELRPGQRIIEAEITASLEVSRPTAREALNQMARDGFLIQEAYRGLRVTNIEAESLLEIARIRVALDTEAIAEILADPTGERLAALERNWTEFEGATEADPLARHAAHVRFHRGIWEAADNYLLMRIWPVVEAQMTIVLAYDEFTRRDPQRAHAIHAALMSAIRSRDDDRIRTALTVHTIDSAQELALLVGGADGH</sequence>
<keyword evidence="1" id="KW-0805">Transcription regulation</keyword>
<feature type="domain" description="HTH gntR-type" evidence="5">
    <location>
        <begin position="20"/>
        <end position="87"/>
    </location>
</feature>
<dbReference type="SMART" id="SM00345">
    <property type="entry name" value="HTH_GNTR"/>
    <property type="match status" value="1"/>
</dbReference>
<accession>A0ABP3C700</accession>
<dbReference type="InterPro" id="IPR000524">
    <property type="entry name" value="Tscrpt_reg_HTH_GntR"/>
</dbReference>
<dbReference type="SUPFAM" id="SSF48008">
    <property type="entry name" value="GntR ligand-binding domain-like"/>
    <property type="match status" value="1"/>
</dbReference>
<dbReference type="InterPro" id="IPR036390">
    <property type="entry name" value="WH_DNA-bd_sf"/>
</dbReference>
<keyword evidence="7" id="KW-1185">Reference proteome</keyword>
<evidence type="ECO:0000256" key="2">
    <source>
        <dbReference type="ARBA" id="ARBA00023125"/>
    </source>
</evidence>
<keyword evidence="2" id="KW-0238">DNA-binding</keyword>
<dbReference type="SUPFAM" id="SSF46785">
    <property type="entry name" value="Winged helix' DNA-binding domain"/>
    <property type="match status" value="1"/>
</dbReference>
<dbReference type="InterPro" id="IPR036388">
    <property type="entry name" value="WH-like_DNA-bd_sf"/>
</dbReference>
<comment type="caution">
    <text evidence="6">The sequence shown here is derived from an EMBL/GenBank/DDBJ whole genome shotgun (WGS) entry which is preliminary data.</text>
</comment>
<dbReference type="InterPro" id="IPR008920">
    <property type="entry name" value="TF_FadR/GntR_C"/>
</dbReference>
<dbReference type="PANTHER" id="PTHR43537:SF5">
    <property type="entry name" value="UXU OPERON TRANSCRIPTIONAL REGULATOR"/>
    <property type="match status" value="1"/>
</dbReference>
<reference evidence="6 7" key="1">
    <citation type="submission" date="2024-01" db="EMBL/GenBank/DDBJ databases">
        <title>Characterization of antibiotic resistant novel bacterial strains and their environmental applications.</title>
        <authorList>
            <person name="Manzoor S."/>
            <person name="Abbas S."/>
            <person name="Arshad M."/>
            <person name="Ahmed I."/>
        </authorList>
    </citation>
    <scope>NUCLEOTIDE SEQUENCE [LARGE SCALE GENOMIC DNA]</scope>
    <source>
        <strain evidence="6 7">NCCP-602</strain>
    </source>
</reference>
<keyword evidence="3" id="KW-0804">Transcription</keyword>
<evidence type="ECO:0000313" key="6">
    <source>
        <dbReference type="EMBL" id="GAA0035567.1"/>
    </source>
</evidence>
<dbReference type="EMBL" id="BAAAAF010000004">
    <property type="protein sequence ID" value="GAA0035567.1"/>
    <property type="molecule type" value="Genomic_DNA"/>
</dbReference>
<protein>
    <recommendedName>
        <fullName evidence="5">HTH gntR-type domain-containing protein</fullName>
    </recommendedName>
</protein>
<evidence type="ECO:0000256" key="1">
    <source>
        <dbReference type="ARBA" id="ARBA00023015"/>
    </source>
</evidence>
<gene>
    <name evidence="6" type="ORF">NCCP602_15280</name>
</gene>
<evidence type="ECO:0000256" key="3">
    <source>
        <dbReference type="ARBA" id="ARBA00023163"/>
    </source>
</evidence>
<dbReference type="Gene3D" id="1.10.10.10">
    <property type="entry name" value="Winged helix-like DNA-binding domain superfamily/Winged helix DNA-binding domain"/>
    <property type="match status" value="1"/>
</dbReference>
<dbReference type="PANTHER" id="PTHR43537">
    <property type="entry name" value="TRANSCRIPTIONAL REGULATOR, GNTR FAMILY"/>
    <property type="match status" value="1"/>
</dbReference>